<feature type="compositionally biased region" description="Low complexity" evidence="1">
    <location>
        <begin position="613"/>
        <end position="625"/>
    </location>
</feature>
<feature type="region of interest" description="Disordered" evidence="1">
    <location>
        <begin position="888"/>
        <end position="927"/>
    </location>
</feature>
<feature type="compositionally biased region" description="Polar residues" evidence="1">
    <location>
        <begin position="200"/>
        <end position="221"/>
    </location>
</feature>
<organism evidence="2 3">
    <name type="scientific">Purpureocillium lilacinum</name>
    <name type="common">Paecilomyces lilacinus</name>
    <dbReference type="NCBI Taxonomy" id="33203"/>
    <lineage>
        <taxon>Eukaryota</taxon>
        <taxon>Fungi</taxon>
        <taxon>Dikarya</taxon>
        <taxon>Ascomycota</taxon>
        <taxon>Pezizomycotina</taxon>
        <taxon>Sordariomycetes</taxon>
        <taxon>Hypocreomycetidae</taxon>
        <taxon>Hypocreales</taxon>
        <taxon>Ophiocordycipitaceae</taxon>
        <taxon>Purpureocillium</taxon>
    </lineage>
</organism>
<feature type="compositionally biased region" description="Basic and acidic residues" evidence="1">
    <location>
        <begin position="895"/>
        <end position="908"/>
    </location>
</feature>
<feature type="region of interest" description="Disordered" evidence="1">
    <location>
        <begin position="602"/>
        <end position="652"/>
    </location>
</feature>
<gene>
    <name evidence="2" type="ORF">PCL_05955</name>
</gene>
<feature type="compositionally biased region" description="Polar residues" evidence="1">
    <location>
        <begin position="973"/>
        <end position="993"/>
    </location>
</feature>
<evidence type="ECO:0000256" key="1">
    <source>
        <dbReference type="SAM" id="MobiDB-lite"/>
    </source>
</evidence>
<name>A0A2U3ELA2_PURLI</name>
<feature type="region of interest" description="Disordered" evidence="1">
    <location>
        <begin position="321"/>
        <end position="369"/>
    </location>
</feature>
<proteinExistence type="predicted"/>
<reference evidence="2 3" key="1">
    <citation type="journal article" date="2016" name="Front. Microbiol.">
        <title>Genome and transcriptome sequences reveal the specific parasitism of the nematophagous Purpureocillium lilacinum 36-1.</title>
        <authorList>
            <person name="Xie J."/>
            <person name="Li S."/>
            <person name="Mo C."/>
            <person name="Xiao X."/>
            <person name="Peng D."/>
            <person name="Wang G."/>
            <person name="Xiao Y."/>
        </authorList>
    </citation>
    <scope>NUCLEOTIDE SEQUENCE [LARGE SCALE GENOMIC DNA]</scope>
    <source>
        <strain evidence="2 3">36-1</strain>
    </source>
</reference>
<dbReference type="EMBL" id="LCWV01000002">
    <property type="protein sequence ID" value="PWI75297.1"/>
    <property type="molecule type" value="Genomic_DNA"/>
</dbReference>
<comment type="caution">
    <text evidence="2">The sequence shown here is derived from an EMBL/GenBank/DDBJ whole genome shotgun (WGS) entry which is preliminary data.</text>
</comment>
<dbReference type="AlphaFoldDB" id="A0A2U3ELA2"/>
<sequence>MPEGKAVGIAGQNCWFNCNDVSSAGWDGWWSLAKRSVGQAWRGPARLRLGGSMMRPGWGGDVQQQRPSPQEGEIKATDKVVAPGRPSQWPASHWATGRRHCSGVHAIHSTHGGIRWARSQWRPADIQWRHGKRLSCWAAARKSHLQLGTGGPARPVTPLATAPPLDDPNLELPNLPESPARLGIHPSLPTAHTHPGRPRQWTSPSMSSTGPLPSVASSSPHLTPRNLPAQSVCSRPARPNGDGASAWNPPWPWMAPARLSPAGPRRGRASTLPPATWERQRSAMPPPAGSPRSRRPGMLLMWAGGAIGAAEVLKSLRAHNPVSLQPSPATRRAGTDQDPSRYVYGSLPSLNRSPSLKQPNPVAKTPLSATVPVSSCSGIAMRLDARRLSYDGPGQFIGIETPFMLNRESGHGPCRPTWSACASQQQQQQQQPPPPSSQHETVRYATERYGALYHAVWHGTVRQVRKHSHAKRKSHVIVMSAGPLQSAIAASRPSKGSPLIETMVISQGLGPPSTTMSGCGNQGKPRASRCYCTPGAGRAHGSHGICQHQHQRLHLAFGNCESSGRDDWPIAGRRAHDPPVSPPSAADPGKEALTDMIDHVKSCSRDTSRSPCTSQQQTPRRTTSPGWENLNLQQRGAVPPARRDWCNSTASASGTATGWQAPVIVRPCRWSLLPSLMWPSTARQSRVAVGPATAQGSSSRGRRADDHRQRYWGGDSPALPFSLLKAAPLTDVAGGHMASRALAMTCLPFRARSGEETLETPTQTQTPTQNQNQSLEHQAASVDRANASKQTLIFFRNGGAIEAKHRPGPVGLFQLPARAASLPVPLAQGFGNGSPADGAPHRSATMLQLCIAKGRRPRRPRPTPPRATSMPCRRLVFPPFSLSCLRSGWPSLNRPRSDNPLADREQTSRARVVSSLPPEGRTPGAPFVVPISRHITVQNHAVDTPPENCDLWRRPEETHRRNPSHGPALPPSGRSNGPTTTNPPAQKDAQSAPPSERRSHGPSVRRFLQRLPRFCSLVKGKDAIRGPRQGPPVQTKPCPALPAAARSCLPGAFGGRGWPPVAGWSSTSVQVVRFVSSITRHSPANQRPAPVFNRSATERIHNVERLYRPARAFGTHEPRRAIAFKCFSICSADGNCRHLTYESPVHLSSVAALDSAIMLLKRHIPGLDGSDAIVLRVVPLYALSLVIPNSTKFRPEPKSLLERFSERWAPEKVAACSPSP</sequence>
<feature type="compositionally biased region" description="Low complexity" evidence="1">
    <location>
        <begin position="760"/>
        <end position="773"/>
    </location>
</feature>
<evidence type="ECO:0000313" key="3">
    <source>
        <dbReference type="Proteomes" id="UP000245956"/>
    </source>
</evidence>
<feature type="compositionally biased region" description="Polar residues" evidence="1">
    <location>
        <begin position="348"/>
        <end position="358"/>
    </location>
</feature>
<feature type="region of interest" description="Disordered" evidence="1">
    <location>
        <begin position="147"/>
        <end position="296"/>
    </location>
</feature>
<accession>A0A2U3ELA2</accession>
<protein>
    <submittedName>
        <fullName evidence="2">Uncharacterized protein</fullName>
    </submittedName>
</protein>
<dbReference type="Proteomes" id="UP000245956">
    <property type="component" value="Unassembled WGS sequence"/>
</dbReference>
<feature type="region of interest" description="Disordered" evidence="1">
    <location>
        <begin position="755"/>
        <end position="783"/>
    </location>
</feature>
<feature type="region of interest" description="Disordered" evidence="1">
    <location>
        <begin position="682"/>
        <end position="709"/>
    </location>
</feature>
<feature type="region of interest" description="Disordered" evidence="1">
    <location>
        <begin position="414"/>
        <end position="441"/>
    </location>
</feature>
<evidence type="ECO:0000313" key="2">
    <source>
        <dbReference type="EMBL" id="PWI75297.1"/>
    </source>
</evidence>
<feature type="region of interest" description="Disordered" evidence="1">
    <location>
        <begin position="568"/>
        <end position="590"/>
    </location>
</feature>
<feature type="region of interest" description="Disordered" evidence="1">
    <location>
        <begin position="957"/>
        <end position="1005"/>
    </location>
</feature>